<organism evidence="2 3">
    <name type="scientific">Viridibacillus arvi</name>
    <dbReference type="NCBI Taxonomy" id="263475"/>
    <lineage>
        <taxon>Bacteria</taxon>
        <taxon>Bacillati</taxon>
        <taxon>Bacillota</taxon>
        <taxon>Bacilli</taxon>
        <taxon>Bacillales</taxon>
        <taxon>Caryophanaceae</taxon>
        <taxon>Viridibacillus</taxon>
    </lineage>
</organism>
<dbReference type="GeneID" id="301137545"/>
<dbReference type="Proteomes" id="UP000036867">
    <property type="component" value="Unassembled WGS sequence"/>
</dbReference>
<dbReference type="GO" id="GO:0004497">
    <property type="term" value="F:monooxygenase activity"/>
    <property type="evidence" value="ECO:0007669"/>
    <property type="project" value="UniProtKB-KW"/>
</dbReference>
<dbReference type="OrthoDB" id="875405at2"/>
<name>A0A0M0LFS0_9BACL</name>
<keyword evidence="1" id="KW-0472">Membrane</keyword>
<proteinExistence type="predicted"/>
<keyword evidence="2" id="KW-0503">Monooxygenase</keyword>
<protein>
    <submittedName>
        <fullName evidence="2">Beta-carotene 15,15'-monooxygenase</fullName>
    </submittedName>
</protein>
<gene>
    <name evidence="2" type="ORF">AMD00_15720</name>
</gene>
<keyword evidence="2" id="KW-0560">Oxidoreductase</keyword>
<feature type="transmembrane region" description="Helical" evidence="1">
    <location>
        <begin position="100"/>
        <end position="125"/>
    </location>
</feature>
<reference evidence="3" key="1">
    <citation type="submission" date="2015-08" db="EMBL/GenBank/DDBJ databases">
        <title>Fjat-10028 dsm 16317.</title>
        <authorList>
            <person name="Liu B."/>
            <person name="Wang J."/>
            <person name="Zhu Y."/>
            <person name="Liu G."/>
            <person name="Chen Q."/>
            <person name="Chen Z."/>
            <person name="Lan J."/>
            <person name="Che J."/>
            <person name="Ge C."/>
            <person name="Shi H."/>
            <person name="Pan Z."/>
            <person name="Liu X."/>
        </authorList>
    </citation>
    <scope>NUCLEOTIDE SEQUENCE [LARGE SCALE GENOMIC DNA]</scope>
    <source>
        <strain evidence="3">DSM 16317</strain>
    </source>
</reference>
<feature type="transmembrane region" description="Helical" evidence="1">
    <location>
        <begin position="222"/>
        <end position="240"/>
    </location>
</feature>
<sequence length="352" mass="40300">MVVSQRDLKSYIWMALLLLVLATNFALYRTPLTEVFLSEETKGVILGSLFDLAIVTPLLIIAIDRKNKFTIKRFIMLMAGGLIFAKLLIPAQHLAPFVGFSYVGFAIEGSIILFELSLIGFLFFLMPAVIRDVRTYDEGLLFAFPKAVQKRVSKHRIVQMIISDLLMFYYAFASWKRPIPVVTNTFTLHKKSSLLAFQIMLIHAIVIETLGIHWWLHEKSMVISIILLILNVYSVVFFLGDIQAVRLNPVRLKEQKLYLSLGLVKQMELSLDDIKSITTDQEELKKKLNAKTTIEFVARDFEEVHPHMILELKKPCTASLLIGFKKQYSRVAIRLDDPIAFKQALQQHLSNE</sequence>
<feature type="transmembrane region" description="Helical" evidence="1">
    <location>
        <begin position="43"/>
        <end position="62"/>
    </location>
</feature>
<dbReference type="EMBL" id="LILB01000005">
    <property type="protein sequence ID" value="KOO49772.1"/>
    <property type="molecule type" value="Genomic_DNA"/>
</dbReference>
<accession>A0A0M0LFS0</accession>
<dbReference type="AlphaFoldDB" id="A0A0M0LFS0"/>
<feature type="transmembrane region" description="Helical" evidence="1">
    <location>
        <begin position="12"/>
        <end position="31"/>
    </location>
</feature>
<keyword evidence="1" id="KW-0812">Transmembrane</keyword>
<feature type="transmembrane region" description="Helical" evidence="1">
    <location>
        <begin position="74"/>
        <end position="94"/>
    </location>
</feature>
<feature type="transmembrane region" description="Helical" evidence="1">
    <location>
        <begin position="157"/>
        <end position="175"/>
    </location>
</feature>
<dbReference type="STRING" id="263475.AMD00_15720"/>
<comment type="caution">
    <text evidence="2">The sequence shown here is derived from an EMBL/GenBank/DDBJ whole genome shotgun (WGS) entry which is preliminary data.</text>
</comment>
<keyword evidence="3" id="KW-1185">Reference proteome</keyword>
<dbReference type="RefSeq" id="WP_053417942.1">
    <property type="nucleotide sequence ID" value="NZ_LILB01000005.1"/>
</dbReference>
<keyword evidence="1" id="KW-1133">Transmembrane helix</keyword>
<evidence type="ECO:0000256" key="1">
    <source>
        <dbReference type="SAM" id="Phobius"/>
    </source>
</evidence>
<evidence type="ECO:0000313" key="2">
    <source>
        <dbReference type="EMBL" id="KOO49772.1"/>
    </source>
</evidence>
<evidence type="ECO:0000313" key="3">
    <source>
        <dbReference type="Proteomes" id="UP000036867"/>
    </source>
</evidence>
<feature type="transmembrane region" description="Helical" evidence="1">
    <location>
        <begin position="195"/>
        <end position="215"/>
    </location>
</feature>